<dbReference type="InterPro" id="IPR006616">
    <property type="entry name" value="DM9_repeat"/>
</dbReference>
<keyword evidence="2" id="KW-1185">Reference proteome</keyword>
<reference evidence="1 2" key="1">
    <citation type="submission" date="2015-07" db="EMBL/GenBank/DDBJ databases">
        <title>The genome of Melipona quadrifasciata.</title>
        <authorList>
            <person name="Pan H."/>
            <person name="Kapheim K."/>
        </authorList>
    </citation>
    <scope>NUCLEOTIDE SEQUENCE [LARGE SCALE GENOMIC DNA]</scope>
    <source>
        <strain evidence="1">0111107301</strain>
        <tissue evidence="1">Whole body</tissue>
    </source>
</reference>
<dbReference type="SMART" id="SM00696">
    <property type="entry name" value="DM9"/>
    <property type="match status" value="1"/>
</dbReference>
<evidence type="ECO:0000313" key="2">
    <source>
        <dbReference type="Proteomes" id="UP000053105"/>
    </source>
</evidence>
<dbReference type="Proteomes" id="UP000053105">
    <property type="component" value="Unassembled WGS sequence"/>
</dbReference>
<organism evidence="1 2">
    <name type="scientific">Melipona quadrifasciata</name>
    <dbReference type="NCBI Taxonomy" id="166423"/>
    <lineage>
        <taxon>Eukaryota</taxon>
        <taxon>Metazoa</taxon>
        <taxon>Ecdysozoa</taxon>
        <taxon>Arthropoda</taxon>
        <taxon>Hexapoda</taxon>
        <taxon>Insecta</taxon>
        <taxon>Pterygota</taxon>
        <taxon>Neoptera</taxon>
        <taxon>Endopterygota</taxon>
        <taxon>Hymenoptera</taxon>
        <taxon>Apocrita</taxon>
        <taxon>Aculeata</taxon>
        <taxon>Apoidea</taxon>
        <taxon>Anthophila</taxon>
        <taxon>Apidae</taxon>
        <taxon>Melipona</taxon>
    </lineage>
</organism>
<sequence>MKSVVRDVAFCDPRVCSRYIQYTEKIFVAFCDPRVCSRYIQYIEKIMFTIQQMHRTTLLTTTTTLLTTLWPASTKAMFYERFSVTIDFETTLVLLLMVKNFYRLSIITSFFLHNPNTPKGQIYTETKIPMTAGHTESSVSVLRDRRGAQCVNQIQDTFNRFDQEHYAVKEKFVFYESIVSKIRMPGYKWVRYTGARYFVPGMIFVGKDLDGMNLVVGRALHQGDMLPAKVKPEHGVAYVCHGGNEHIKHDFEVKSNNI</sequence>
<dbReference type="AlphaFoldDB" id="A0A0M8ZR67"/>
<dbReference type="EMBL" id="KQ435891">
    <property type="protein sequence ID" value="KOX69455.1"/>
    <property type="molecule type" value="Genomic_DNA"/>
</dbReference>
<dbReference type="PANTHER" id="PTHR31649">
    <property type="entry name" value="AGAP009604-PA"/>
    <property type="match status" value="1"/>
</dbReference>
<evidence type="ECO:0000313" key="1">
    <source>
        <dbReference type="EMBL" id="KOX69455.1"/>
    </source>
</evidence>
<protein>
    <submittedName>
        <fullName evidence="1">Uncharacterized protein</fullName>
    </submittedName>
</protein>
<dbReference type="STRING" id="166423.A0A0M8ZR67"/>
<proteinExistence type="predicted"/>
<dbReference type="PANTHER" id="PTHR31649:SF10">
    <property type="entry name" value="IP19903P-RELATED"/>
    <property type="match status" value="1"/>
</dbReference>
<name>A0A0M8ZR67_9HYME</name>
<dbReference type="Pfam" id="PF11901">
    <property type="entry name" value="DM9"/>
    <property type="match status" value="1"/>
</dbReference>
<accession>A0A0M8ZR67</accession>
<gene>
    <name evidence="1" type="ORF">WN51_05618</name>
</gene>
<dbReference type="OrthoDB" id="1925699at2759"/>